<keyword evidence="1" id="KW-0472">Membrane</keyword>
<organism evidence="2 3">
    <name type="scientific">Clunio marinus</name>
    <dbReference type="NCBI Taxonomy" id="568069"/>
    <lineage>
        <taxon>Eukaryota</taxon>
        <taxon>Metazoa</taxon>
        <taxon>Ecdysozoa</taxon>
        <taxon>Arthropoda</taxon>
        <taxon>Hexapoda</taxon>
        <taxon>Insecta</taxon>
        <taxon>Pterygota</taxon>
        <taxon>Neoptera</taxon>
        <taxon>Endopterygota</taxon>
        <taxon>Diptera</taxon>
        <taxon>Nematocera</taxon>
        <taxon>Chironomoidea</taxon>
        <taxon>Chironomidae</taxon>
        <taxon>Clunio</taxon>
    </lineage>
</organism>
<proteinExistence type="predicted"/>
<protein>
    <submittedName>
        <fullName evidence="2">CLUMA_CG000701, isoform A</fullName>
    </submittedName>
</protein>
<sequence>MDKQCKNHENKLNSLIISVDADFFLLLLFLCILRITKINIEQQHTSCVSFSYKELSNITKPFSKQQK</sequence>
<name>A0A1J1HHI1_9DIPT</name>
<evidence type="ECO:0000256" key="1">
    <source>
        <dbReference type="SAM" id="Phobius"/>
    </source>
</evidence>
<dbReference type="Proteomes" id="UP000183832">
    <property type="component" value="Unassembled WGS sequence"/>
</dbReference>
<feature type="transmembrane region" description="Helical" evidence="1">
    <location>
        <begin position="12"/>
        <end position="33"/>
    </location>
</feature>
<dbReference type="AlphaFoldDB" id="A0A1J1HHI1"/>
<dbReference type="EMBL" id="CVRI01000002">
    <property type="protein sequence ID" value="CRK86876.1"/>
    <property type="molecule type" value="Genomic_DNA"/>
</dbReference>
<accession>A0A1J1HHI1</accession>
<evidence type="ECO:0000313" key="2">
    <source>
        <dbReference type="EMBL" id="CRK86876.1"/>
    </source>
</evidence>
<keyword evidence="1" id="KW-1133">Transmembrane helix</keyword>
<reference evidence="2 3" key="1">
    <citation type="submission" date="2015-04" db="EMBL/GenBank/DDBJ databases">
        <authorList>
            <person name="Syromyatnikov M.Y."/>
            <person name="Popov V.N."/>
        </authorList>
    </citation>
    <scope>NUCLEOTIDE SEQUENCE [LARGE SCALE GENOMIC DNA]</scope>
</reference>
<keyword evidence="3" id="KW-1185">Reference proteome</keyword>
<evidence type="ECO:0000313" key="3">
    <source>
        <dbReference type="Proteomes" id="UP000183832"/>
    </source>
</evidence>
<gene>
    <name evidence="2" type="ORF">CLUMA_CG000701</name>
</gene>
<keyword evidence="1" id="KW-0812">Transmembrane</keyword>